<dbReference type="EMBL" id="KY914485">
    <property type="protein sequence ID" value="ARK07935.1"/>
    <property type="molecule type" value="Genomic_DNA"/>
</dbReference>
<dbReference type="Proteomes" id="UP000221506">
    <property type="component" value="Segment"/>
</dbReference>
<reference evidence="1 2" key="1">
    <citation type="submission" date="2017-04" db="EMBL/GenBank/DDBJ databases">
        <title>Complete genome sequence and characterization of temperature-dependent bacteriophage phiA8-29 infecting Aeromonas.</title>
        <authorList>
            <person name="He Y."/>
            <person name="Yang H."/>
        </authorList>
    </citation>
    <scope>NUCLEOTIDE SEQUENCE [LARGE SCALE GENOMIC DNA]</scope>
</reference>
<sequence length="63" mass="7192">MKSPFNEYVIGLHKEGVSNENIHEAAKKHFKGSTICLYQVERVVDNFRKGLITETGEFKDGNH</sequence>
<proteinExistence type="predicted"/>
<gene>
    <name evidence="1" type="ORF">phiA829_115</name>
</gene>
<evidence type="ECO:0000313" key="2">
    <source>
        <dbReference type="Proteomes" id="UP000221506"/>
    </source>
</evidence>
<protein>
    <submittedName>
        <fullName evidence="1">Uncharacterized protein</fullName>
    </submittedName>
</protein>
<organism evidence="1 2">
    <name type="scientific">Aeromonas phage phiA8-29</name>
    <dbReference type="NCBI Taxonomy" id="1978922"/>
    <lineage>
        <taxon>Viruses</taxon>
        <taxon>Duplodnaviria</taxon>
        <taxon>Heunggongvirae</taxon>
        <taxon>Uroviricota</taxon>
        <taxon>Caudoviricetes</taxon>
        <taxon>Pantevenvirales</taxon>
        <taxon>Ackermannviridae</taxon>
        <taxon>Tedavirus</taxon>
        <taxon>Tedavirus A829</taxon>
    </lineage>
</organism>
<keyword evidence="2" id="KW-1185">Reference proteome</keyword>
<accession>A0A1W6DYF5</accession>
<name>A0A1W6DYF5_9CAUD</name>
<evidence type="ECO:0000313" key="1">
    <source>
        <dbReference type="EMBL" id="ARK07935.1"/>
    </source>
</evidence>